<comment type="caution">
    <text evidence="2">The sequence shown here is derived from an EMBL/GenBank/DDBJ whole genome shotgun (WGS) entry which is preliminary data.</text>
</comment>
<accession>A0A6L9QAT0</accession>
<protein>
    <recommendedName>
        <fullName evidence="1">Gp28/Gp37-like domain-containing protein</fullName>
    </recommendedName>
</protein>
<dbReference type="RefSeq" id="WP_163054331.1">
    <property type="nucleotide sequence ID" value="NZ_JAAGLI010000213.1"/>
</dbReference>
<dbReference type="EMBL" id="JAAGLI010000213">
    <property type="protein sequence ID" value="NEA22590.1"/>
    <property type="molecule type" value="Genomic_DNA"/>
</dbReference>
<reference evidence="2 3" key="1">
    <citation type="submission" date="2020-01" db="EMBL/GenBank/DDBJ databases">
        <title>Insect and environment-associated Actinomycetes.</title>
        <authorList>
            <person name="Currrie C."/>
            <person name="Chevrette M."/>
            <person name="Carlson C."/>
            <person name="Stubbendieck R."/>
            <person name="Wendt-Pienkowski E."/>
        </authorList>
    </citation>
    <scope>NUCLEOTIDE SEQUENCE [LARGE SCALE GENOMIC DNA]</scope>
    <source>
        <strain evidence="2 3">SID10258</strain>
    </source>
</reference>
<evidence type="ECO:0000313" key="2">
    <source>
        <dbReference type="EMBL" id="NEA22590.1"/>
    </source>
</evidence>
<evidence type="ECO:0000259" key="1">
    <source>
        <dbReference type="Pfam" id="PF14594"/>
    </source>
</evidence>
<proteinExistence type="predicted"/>
<sequence length="415" mass="44411">MAITVEPLTTSWTKLKPLPWLRLDLNQLRYNAVGAFTLTLPATDVTWDLVDFDEDGVLKPKTGFYVDWNGIFDVPLKAEQANPSKVINETGEIVETIVFTGADFLDLLAERLVYRDATTTWPAQTVGSTVVTGKAETVIKNLVTANVVTAGDTNRRVPGFSVAPDLARGGDVTYTISIKNPAADPGTDQASTAGDSLMDMIRAVARQSDIGVSLTLVDGGLVFDCYLPRDLTQKVVFSERYGSLRSWSITDATPTANAILMQTAAAATPFTETHGAGALDPWRRAEHYVDQSSTTEATQITQAQLDEVARGAAQTRVALTVQDIPRVRFGRDAAGIQGYGIGDLVAADIRDGITYSDKVTAVQLTADTTTGAYVEAVVPTVGANDAAADAAPDDATAIAQLSARVRQLEQQIRSR</sequence>
<dbReference type="AlphaFoldDB" id="A0A6L9QAT0"/>
<feature type="domain" description="Gp28/Gp37-like" evidence="1">
    <location>
        <begin position="27"/>
        <end position="377"/>
    </location>
</feature>
<name>A0A6L9QAT0_9ACTN</name>
<dbReference type="InterPro" id="IPR029432">
    <property type="entry name" value="Gp28/Gp37-like_dom"/>
</dbReference>
<dbReference type="Pfam" id="PF14594">
    <property type="entry name" value="Sipho_Gp37"/>
    <property type="match status" value="1"/>
</dbReference>
<evidence type="ECO:0000313" key="3">
    <source>
        <dbReference type="Proteomes" id="UP000475532"/>
    </source>
</evidence>
<organism evidence="2 3">
    <name type="scientific">Actinomadura bangladeshensis</name>
    <dbReference type="NCBI Taxonomy" id="453573"/>
    <lineage>
        <taxon>Bacteria</taxon>
        <taxon>Bacillati</taxon>
        <taxon>Actinomycetota</taxon>
        <taxon>Actinomycetes</taxon>
        <taxon>Streptosporangiales</taxon>
        <taxon>Thermomonosporaceae</taxon>
        <taxon>Actinomadura</taxon>
    </lineage>
</organism>
<dbReference type="Proteomes" id="UP000475532">
    <property type="component" value="Unassembled WGS sequence"/>
</dbReference>
<gene>
    <name evidence="2" type="ORF">G3I70_08810</name>
</gene>